<name>A0A8J4TKI2_CLAMG</name>
<protein>
    <submittedName>
        <fullName evidence="1">Uncharacterized protein</fullName>
    </submittedName>
</protein>
<accession>A0A8J4TKI2</accession>
<dbReference type="EMBL" id="QNUK01000616">
    <property type="protein sequence ID" value="KAF5891068.1"/>
    <property type="molecule type" value="Genomic_DNA"/>
</dbReference>
<evidence type="ECO:0000313" key="2">
    <source>
        <dbReference type="Proteomes" id="UP000727407"/>
    </source>
</evidence>
<proteinExistence type="predicted"/>
<sequence>MANAAISKSKTIAVSGYKLLALQQQHLLVWKKKGITFHTGGKHVTILDISDTSRTEGHR</sequence>
<reference evidence="1" key="1">
    <citation type="submission" date="2020-07" db="EMBL/GenBank/DDBJ databases">
        <title>Clarias magur genome sequencing, assembly and annotation.</title>
        <authorList>
            <person name="Kushwaha B."/>
            <person name="Kumar R."/>
            <person name="Das P."/>
            <person name="Joshi C.G."/>
            <person name="Kumar D."/>
            <person name="Nagpure N.S."/>
            <person name="Pandey M."/>
            <person name="Agarwal S."/>
            <person name="Srivastava S."/>
            <person name="Singh M."/>
            <person name="Sahoo L."/>
            <person name="Jayasankar P."/>
            <person name="Meher P.K."/>
            <person name="Koringa P.G."/>
            <person name="Iquebal M.A."/>
            <person name="Das S.P."/>
            <person name="Bit A."/>
            <person name="Patnaik S."/>
            <person name="Patel N."/>
            <person name="Shah T.M."/>
            <person name="Hinsu A."/>
            <person name="Jena J.K."/>
        </authorList>
    </citation>
    <scope>NUCLEOTIDE SEQUENCE</scope>
    <source>
        <strain evidence="1">CIFAMagur01</strain>
        <tissue evidence="1">Testis</tissue>
    </source>
</reference>
<feature type="non-terminal residue" evidence="1">
    <location>
        <position position="59"/>
    </location>
</feature>
<evidence type="ECO:0000313" key="1">
    <source>
        <dbReference type="EMBL" id="KAF5891068.1"/>
    </source>
</evidence>
<gene>
    <name evidence="1" type="ORF">DAT39_019226</name>
</gene>
<organism evidence="1 2">
    <name type="scientific">Clarias magur</name>
    <name type="common">Asian catfish</name>
    <name type="synonym">Macropteronotus magur</name>
    <dbReference type="NCBI Taxonomy" id="1594786"/>
    <lineage>
        <taxon>Eukaryota</taxon>
        <taxon>Metazoa</taxon>
        <taxon>Chordata</taxon>
        <taxon>Craniata</taxon>
        <taxon>Vertebrata</taxon>
        <taxon>Euteleostomi</taxon>
        <taxon>Actinopterygii</taxon>
        <taxon>Neopterygii</taxon>
        <taxon>Teleostei</taxon>
        <taxon>Ostariophysi</taxon>
        <taxon>Siluriformes</taxon>
        <taxon>Clariidae</taxon>
        <taxon>Clarias</taxon>
    </lineage>
</organism>
<dbReference type="AlphaFoldDB" id="A0A8J4TKI2"/>
<comment type="caution">
    <text evidence="1">The sequence shown here is derived from an EMBL/GenBank/DDBJ whole genome shotgun (WGS) entry which is preliminary data.</text>
</comment>
<dbReference type="Proteomes" id="UP000727407">
    <property type="component" value="Unassembled WGS sequence"/>
</dbReference>
<keyword evidence="2" id="KW-1185">Reference proteome</keyword>